<feature type="compositionally biased region" description="Basic and acidic residues" evidence="5">
    <location>
        <begin position="339"/>
        <end position="353"/>
    </location>
</feature>
<dbReference type="Pfam" id="PF00076">
    <property type="entry name" value="RRM_1"/>
    <property type="match status" value="1"/>
</dbReference>
<evidence type="ECO:0000256" key="5">
    <source>
        <dbReference type="SAM" id="MobiDB-lite"/>
    </source>
</evidence>
<keyword evidence="3" id="KW-0539">Nucleus</keyword>
<evidence type="ECO:0000313" key="8">
    <source>
        <dbReference type="Proteomes" id="UP001301958"/>
    </source>
</evidence>
<dbReference type="PROSITE" id="PS50102">
    <property type="entry name" value="RRM"/>
    <property type="match status" value="1"/>
</dbReference>
<dbReference type="AlphaFoldDB" id="A0AAN7H180"/>
<feature type="compositionally biased region" description="Low complexity" evidence="5">
    <location>
        <begin position="20"/>
        <end position="36"/>
    </location>
</feature>
<dbReference type="PANTHER" id="PTHR46754">
    <property type="entry name" value="MKI67 FHA DOMAIN-INTERACTING NUCLEOLAR PHOSPHOPROTEIN"/>
    <property type="match status" value="1"/>
</dbReference>
<feature type="compositionally biased region" description="Acidic residues" evidence="5">
    <location>
        <begin position="90"/>
        <end position="111"/>
    </location>
</feature>
<dbReference type="InterPro" id="IPR000504">
    <property type="entry name" value="RRM_dom"/>
</dbReference>
<evidence type="ECO:0000256" key="3">
    <source>
        <dbReference type="ARBA" id="ARBA00023242"/>
    </source>
</evidence>
<dbReference type="Gene3D" id="3.30.70.330">
    <property type="match status" value="1"/>
</dbReference>
<reference evidence="7" key="1">
    <citation type="journal article" date="2023" name="Mol. Phylogenet. Evol.">
        <title>Genome-scale phylogeny and comparative genomics of the fungal order Sordariales.</title>
        <authorList>
            <person name="Hensen N."/>
            <person name="Bonometti L."/>
            <person name="Westerberg I."/>
            <person name="Brannstrom I.O."/>
            <person name="Guillou S."/>
            <person name="Cros-Aarteil S."/>
            <person name="Calhoun S."/>
            <person name="Haridas S."/>
            <person name="Kuo A."/>
            <person name="Mondo S."/>
            <person name="Pangilinan J."/>
            <person name="Riley R."/>
            <person name="LaButti K."/>
            <person name="Andreopoulos B."/>
            <person name="Lipzen A."/>
            <person name="Chen C."/>
            <person name="Yan M."/>
            <person name="Daum C."/>
            <person name="Ng V."/>
            <person name="Clum A."/>
            <person name="Steindorff A."/>
            <person name="Ohm R.A."/>
            <person name="Martin F."/>
            <person name="Silar P."/>
            <person name="Natvig D.O."/>
            <person name="Lalanne C."/>
            <person name="Gautier V."/>
            <person name="Ament-Velasquez S.L."/>
            <person name="Kruys A."/>
            <person name="Hutchinson M.I."/>
            <person name="Powell A.J."/>
            <person name="Barry K."/>
            <person name="Miller A.N."/>
            <person name="Grigoriev I.V."/>
            <person name="Debuchy R."/>
            <person name="Gladieux P."/>
            <person name="Hiltunen Thoren M."/>
            <person name="Johannesson H."/>
        </authorList>
    </citation>
    <scope>NUCLEOTIDE SEQUENCE</scope>
    <source>
        <strain evidence="7">CBS 990.96</strain>
    </source>
</reference>
<dbReference type="GO" id="GO:0005730">
    <property type="term" value="C:nucleolus"/>
    <property type="evidence" value="ECO:0007669"/>
    <property type="project" value="UniProtKB-SubCell"/>
</dbReference>
<feature type="compositionally biased region" description="Basic and acidic residues" evidence="5">
    <location>
        <begin position="360"/>
        <end position="378"/>
    </location>
</feature>
<comment type="caution">
    <text evidence="7">The sequence shown here is derived from an EMBL/GenBank/DDBJ whole genome shotgun (WGS) entry which is preliminary data.</text>
</comment>
<dbReference type="CDD" id="cd12307">
    <property type="entry name" value="RRM_NIFK_like"/>
    <property type="match status" value="1"/>
</dbReference>
<dbReference type="SUPFAM" id="SSF54928">
    <property type="entry name" value="RNA-binding domain, RBD"/>
    <property type="match status" value="1"/>
</dbReference>
<gene>
    <name evidence="7" type="ORF">QBC38DRAFT_360815</name>
</gene>
<dbReference type="InterPro" id="IPR012677">
    <property type="entry name" value="Nucleotide-bd_a/b_plait_sf"/>
</dbReference>
<feature type="region of interest" description="Disordered" evidence="5">
    <location>
        <begin position="1"/>
        <end position="159"/>
    </location>
</feature>
<organism evidence="7 8">
    <name type="scientific">Podospora fimiseda</name>
    <dbReference type="NCBI Taxonomy" id="252190"/>
    <lineage>
        <taxon>Eukaryota</taxon>
        <taxon>Fungi</taxon>
        <taxon>Dikarya</taxon>
        <taxon>Ascomycota</taxon>
        <taxon>Pezizomycotina</taxon>
        <taxon>Sordariomycetes</taxon>
        <taxon>Sordariomycetidae</taxon>
        <taxon>Sordariales</taxon>
        <taxon>Podosporaceae</taxon>
        <taxon>Podospora</taxon>
    </lineage>
</organism>
<feature type="domain" description="RRM" evidence="6">
    <location>
        <begin position="162"/>
        <end position="240"/>
    </location>
</feature>
<evidence type="ECO:0000259" key="6">
    <source>
        <dbReference type="PROSITE" id="PS50102"/>
    </source>
</evidence>
<protein>
    <submittedName>
        <fullName evidence="7">RNA-binding protein</fullName>
    </submittedName>
</protein>
<comment type="subcellular location">
    <subcellularLocation>
        <location evidence="1">Nucleus</location>
        <location evidence="1">Nucleolus</location>
    </subcellularLocation>
</comment>
<evidence type="ECO:0000256" key="2">
    <source>
        <dbReference type="ARBA" id="ARBA00022884"/>
    </source>
</evidence>
<evidence type="ECO:0000256" key="4">
    <source>
        <dbReference type="PROSITE-ProRule" id="PRU00176"/>
    </source>
</evidence>
<evidence type="ECO:0000313" key="7">
    <source>
        <dbReference type="EMBL" id="KAK4228978.1"/>
    </source>
</evidence>
<feature type="compositionally biased region" description="Basic and acidic residues" evidence="5">
    <location>
        <begin position="58"/>
        <end position="71"/>
    </location>
</feature>
<evidence type="ECO:0000256" key="1">
    <source>
        <dbReference type="ARBA" id="ARBA00004604"/>
    </source>
</evidence>
<proteinExistence type="predicted"/>
<feature type="compositionally biased region" description="Basic residues" evidence="5">
    <location>
        <begin position="379"/>
        <end position="389"/>
    </location>
</feature>
<keyword evidence="8" id="KW-1185">Reference proteome</keyword>
<accession>A0AAN7H180</accession>
<feature type="compositionally biased region" description="Basic residues" evidence="5">
    <location>
        <begin position="1"/>
        <end position="11"/>
    </location>
</feature>
<sequence>MAPELRKKKSKTAVAEPEVKSPAVTKKAPKTKAATPKAEKRKATDDASPAVVKKQKPAKKEAAPTKEEKPAPKKSGVKKEKKPTKAAEEPKEEEEQNGDAASDVEEEEVDEDTKALVEALESDEEEEPKNQVSTYKKGQDVGKIPKAKKAKKETTSGSEEPGVMYLGRIPHGFYEHELKEYFGQFGEITRLRVVRNKKTGASRHRAFIEFADAEVADIAARTMDKYLLFGHILSAKIVPPAEVHKDLFKGANRRFKVIPWNKMAGRQLEIPLSEQQWQVKISKEEQRRAARAEKLKDMDYEFDGPALKAPEAKPLLENGAAEEEPKAIEAPPTVEEMEVDKKEEEKPVAETKTSKKGKSKAKETKPAKEEEAAPAKEKKTTKKAKKTKA</sequence>
<dbReference type="SMART" id="SM00360">
    <property type="entry name" value="RRM"/>
    <property type="match status" value="1"/>
</dbReference>
<reference evidence="7" key="2">
    <citation type="submission" date="2023-05" db="EMBL/GenBank/DDBJ databases">
        <authorList>
            <consortium name="Lawrence Berkeley National Laboratory"/>
            <person name="Steindorff A."/>
            <person name="Hensen N."/>
            <person name="Bonometti L."/>
            <person name="Westerberg I."/>
            <person name="Brannstrom I.O."/>
            <person name="Guillou S."/>
            <person name="Cros-Aarteil S."/>
            <person name="Calhoun S."/>
            <person name="Haridas S."/>
            <person name="Kuo A."/>
            <person name="Mondo S."/>
            <person name="Pangilinan J."/>
            <person name="Riley R."/>
            <person name="Labutti K."/>
            <person name="Andreopoulos B."/>
            <person name="Lipzen A."/>
            <person name="Chen C."/>
            <person name="Yanf M."/>
            <person name="Daum C."/>
            <person name="Ng V."/>
            <person name="Clum A."/>
            <person name="Ohm R."/>
            <person name="Martin F."/>
            <person name="Silar P."/>
            <person name="Natvig D."/>
            <person name="Lalanne C."/>
            <person name="Gautier V."/>
            <person name="Ament-Velasquez S.L."/>
            <person name="Kruys A."/>
            <person name="Hutchinson M.I."/>
            <person name="Powell A.J."/>
            <person name="Barry K."/>
            <person name="Miller A.N."/>
            <person name="Grigoriev I.V."/>
            <person name="Debuchy R."/>
            <person name="Gladieux P."/>
            <person name="Thoren M.H."/>
            <person name="Johannesson H."/>
        </authorList>
    </citation>
    <scope>NUCLEOTIDE SEQUENCE</scope>
    <source>
        <strain evidence="7">CBS 990.96</strain>
    </source>
</reference>
<dbReference type="InterPro" id="IPR035979">
    <property type="entry name" value="RBD_domain_sf"/>
</dbReference>
<keyword evidence="2 4" id="KW-0694">RNA-binding</keyword>
<dbReference type="Proteomes" id="UP001301958">
    <property type="component" value="Unassembled WGS sequence"/>
</dbReference>
<feature type="region of interest" description="Disordered" evidence="5">
    <location>
        <begin position="317"/>
        <end position="389"/>
    </location>
</feature>
<dbReference type="GO" id="GO:0003723">
    <property type="term" value="F:RNA binding"/>
    <property type="evidence" value="ECO:0007669"/>
    <property type="project" value="UniProtKB-UniRule"/>
</dbReference>
<dbReference type="EMBL" id="MU865313">
    <property type="protein sequence ID" value="KAK4228978.1"/>
    <property type="molecule type" value="Genomic_DNA"/>
</dbReference>
<name>A0AAN7H180_9PEZI</name>